<comment type="similarity">
    <text evidence="1 5">Belongs to the iron/ascorbate-dependent oxidoreductase family.</text>
</comment>
<proteinExistence type="inferred from homology"/>
<dbReference type="InterPro" id="IPR005123">
    <property type="entry name" value="Oxoglu/Fe-dep_dioxygenase_dom"/>
</dbReference>
<dbReference type="Pfam" id="PF14226">
    <property type="entry name" value="DIOX_N"/>
    <property type="match status" value="1"/>
</dbReference>
<evidence type="ECO:0000256" key="2">
    <source>
        <dbReference type="ARBA" id="ARBA00022723"/>
    </source>
</evidence>
<dbReference type="AlphaFoldDB" id="A0A0K9PQV7"/>
<dbReference type="STRING" id="29655.A0A0K9PQV7"/>
<dbReference type="InterPro" id="IPR044861">
    <property type="entry name" value="IPNS-like_FE2OG_OXY"/>
</dbReference>
<feature type="domain" description="Fe2OG dioxygenase" evidence="7">
    <location>
        <begin position="223"/>
        <end position="324"/>
    </location>
</feature>
<dbReference type="Proteomes" id="UP000036987">
    <property type="component" value="Unassembled WGS sequence"/>
</dbReference>
<evidence type="ECO:0000256" key="1">
    <source>
        <dbReference type="ARBA" id="ARBA00008056"/>
    </source>
</evidence>
<dbReference type="GO" id="GO:0016491">
    <property type="term" value="F:oxidoreductase activity"/>
    <property type="evidence" value="ECO:0007669"/>
    <property type="project" value="UniProtKB-KW"/>
</dbReference>
<keyword evidence="6" id="KW-0732">Signal</keyword>
<dbReference type="InterPro" id="IPR026992">
    <property type="entry name" value="DIOX_N"/>
</dbReference>
<dbReference type="PROSITE" id="PS51471">
    <property type="entry name" value="FE2OG_OXY"/>
    <property type="match status" value="1"/>
</dbReference>
<keyword evidence="3 5" id="KW-0560">Oxidoreductase</keyword>
<evidence type="ECO:0000256" key="6">
    <source>
        <dbReference type="SAM" id="SignalP"/>
    </source>
</evidence>
<evidence type="ECO:0000313" key="8">
    <source>
        <dbReference type="EMBL" id="KMZ71366.1"/>
    </source>
</evidence>
<reference evidence="9" key="1">
    <citation type="journal article" date="2016" name="Nature">
        <title>The genome of the seagrass Zostera marina reveals angiosperm adaptation to the sea.</title>
        <authorList>
            <person name="Olsen J.L."/>
            <person name="Rouze P."/>
            <person name="Verhelst B."/>
            <person name="Lin Y.-C."/>
            <person name="Bayer T."/>
            <person name="Collen J."/>
            <person name="Dattolo E."/>
            <person name="De Paoli E."/>
            <person name="Dittami S."/>
            <person name="Maumus F."/>
            <person name="Michel G."/>
            <person name="Kersting A."/>
            <person name="Lauritano C."/>
            <person name="Lohaus R."/>
            <person name="Toepel M."/>
            <person name="Tonon T."/>
            <person name="Vanneste K."/>
            <person name="Amirebrahimi M."/>
            <person name="Brakel J."/>
            <person name="Bostroem C."/>
            <person name="Chovatia M."/>
            <person name="Grimwood J."/>
            <person name="Jenkins J.W."/>
            <person name="Jueterbock A."/>
            <person name="Mraz A."/>
            <person name="Stam W.T."/>
            <person name="Tice H."/>
            <person name="Bornberg-Bauer E."/>
            <person name="Green P.J."/>
            <person name="Pearson G.A."/>
            <person name="Procaccini G."/>
            <person name="Duarte C.M."/>
            <person name="Schmutz J."/>
            <person name="Reusch T.B.H."/>
            <person name="Van de Peer Y."/>
        </authorList>
    </citation>
    <scope>NUCLEOTIDE SEQUENCE [LARGE SCALE GENOMIC DNA]</scope>
    <source>
        <strain evidence="9">cv. Finnish</strain>
    </source>
</reference>
<keyword evidence="4 5" id="KW-0408">Iron</keyword>
<evidence type="ECO:0000256" key="4">
    <source>
        <dbReference type="ARBA" id="ARBA00023004"/>
    </source>
</evidence>
<feature type="signal peptide" evidence="6">
    <location>
        <begin position="1"/>
        <end position="22"/>
    </location>
</feature>
<dbReference type="Pfam" id="PF03171">
    <property type="entry name" value="2OG-FeII_Oxy"/>
    <property type="match status" value="1"/>
</dbReference>
<dbReference type="OMA" id="HEYTMEI"/>
<name>A0A0K9PQV7_ZOSMR</name>
<dbReference type="Gene3D" id="2.60.120.330">
    <property type="entry name" value="B-lactam Antibiotic, Isopenicillin N Synthase, Chain"/>
    <property type="match status" value="2"/>
</dbReference>
<evidence type="ECO:0000256" key="5">
    <source>
        <dbReference type="RuleBase" id="RU003682"/>
    </source>
</evidence>
<dbReference type="GO" id="GO:0046872">
    <property type="term" value="F:metal ion binding"/>
    <property type="evidence" value="ECO:0007669"/>
    <property type="project" value="UniProtKB-KW"/>
</dbReference>
<dbReference type="InterPro" id="IPR027443">
    <property type="entry name" value="IPNS-like_sf"/>
</dbReference>
<keyword evidence="9" id="KW-1185">Reference proteome</keyword>
<dbReference type="SUPFAM" id="SSF51197">
    <property type="entry name" value="Clavaminate synthase-like"/>
    <property type="match status" value="1"/>
</dbReference>
<dbReference type="EMBL" id="LFYR01000676">
    <property type="protein sequence ID" value="KMZ71366.1"/>
    <property type="molecule type" value="Genomic_DNA"/>
</dbReference>
<dbReference type="InterPro" id="IPR050295">
    <property type="entry name" value="Plant_2OG-oxidoreductases"/>
</dbReference>
<dbReference type="PANTHER" id="PTHR47991">
    <property type="entry name" value="OXOGLUTARATE/IRON-DEPENDENT DIOXYGENASE"/>
    <property type="match status" value="1"/>
</dbReference>
<accession>A0A0K9PQV7</accession>
<evidence type="ECO:0000313" key="9">
    <source>
        <dbReference type="Proteomes" id="UP000036987"/>
    </source>
</evidence>
<comment type="caution">
    <text evidence="8">The sequence shown here is derived from an EMBL/GenBank/DDBJ whole genome shotgun (WGS) entry which is preliminary data.</text>
</comment>
<protein>
    <recommendedName>
        <fullName evidence="7">Fe2OG dioxygenase domain-containing protein</fullName>
    </recommendedName>
</protein>
<evidence type="ECO:0000259" key="7">
    <source>
        <dbReference type="PROSITE" id="PS51471"/>
    </source>
</evidence>
<evidence type="ECO:0000256" key="3">
    <source>
        <dbReference type="ARBA" id="ARBA00023002"/>
    </source>
</evidence>
<keyword evidence="2 5" id="KW-0479">Metal-binding</keyword>
<organism evidence="8 9">
    <name type="scientific">Zostera marina</name>
    <name type="common">Eelgrass</name>
    <dbReference type="NCBI Taxonomy" id="29655"/>
    <lineage>
        <taxon>Eukaryota</taxon>
        <taxon>Viridiplantae</taxon>
        <taxon>Streptophyta</taxon>
        <taxon>Embryophyta</taxon>
        <taxon>Tracheophyta</taxon>
        <taxon>Spermatophyta</taxon>
        <taxon>Magnoliopsida</taxon>
        <taxon>Liliopsida</taxon>
        <taxon>Zosteraceae</taxon>
        <taxon>Zostera</taxon>
    </lineage>
</organism>
<sequence length="373" mass="43037">MMLIHRYLLCSLHLFTFNLVASLFPTIKEGRKMAEKEHGDETSTFSLDEIERIRVQELVEKTNGIPPERFIQNEFNRPISDLPVAKVPVIDLSLIESNDFEQRQQEHFRLKSASLSWGLFQVVKHGIPISLLDDVRNVTRLFFQQPPKEKQMYSSDGKVPDWNQGYGSDTILSHDQILDWNDKLYLSVYPEKAKNIDLWPPEPKSFRNLGLDDDYFIDNGAKGRIFERFTYYPHCSKPDLVLGLKPHSDASSLTIILQEDKVPGLQVYNNELGWTKVSTVPNALLVFIGDGMEIMSNGQYKSPIHRVVTNSERDRISLTTFVLPELEKELRPVDYLIDGGKPTLYKKMLVKDYEKQHLLDFTQGKIYINSMKA</sequence>
<gene>
    <name evidence="8" type="ORF">ZOSMA_181G00010</name>
</gene>
<dbReference type="OrthoDB" id="288590at2759"/>
<feature type="chain" id="PRO_5005527916" description="Fe2OG dioxygenase domain-containing protein" evidence="6">
    <location>
        <begin position="23"/>
        <end position="373"/>
    </location>
</feature>